<name>A0A9N9E5V9_9GLOM</name>
<feature type="non-terminal residue" evidence="1">
    <location>
        <position position="100"/>
    </location>
</feature>
<accession>A0A9N9E5V9</accession>
<keyword evidence="2" id="KW-1185">Reference proteome</keyword>
<evidence type="ECO:0000313" key="2">
    <source>
        <dbReference type="Proteomes" id="UP000789706"/>
    </source>
</evidence>
<dbReference type="Proteomes" id="UP000789706">
    <property type="component" value="Unassembled WGS sequence"/>
</dbReference>
<dbReference type="EMBL" id="CAJVPK010008151">
    <property type="protein sequence ID" value="CAG8659574.1"/>
    <property type="molecule type" value="Genomic_DNA"/>
</dbReference>
<feature type="non-terminal residue" evidence="1">
    <location>
        <position position="1"/>
    </location>
</feature>
<organism evidence="1 2">
    <name type="scientific">Diversispora eburnea</name>
    <dbReference type="NCBI Taxonomy" id="1213867"/>
    <lineage>
        <taxon>Eukaryota</taxon>
        <taxon>Fungi</taxon>
        <taxon>Fungi incertae sedis</taxon>
        <taxon>Mucoromycota</taxon>
        <taxon>Glomeromycotina</taxon>
        <taxon>Glomeromycetes</taxon>
        <taxon>Diversisporales</taxon>
        <taxon>Diversisporaceae</taxon>
        <taxon>Diversispora</taxon>
    </lineage>
</organism>
<proteinExistence type="predicted"/>
<protein>
    <submittedName>
        <fullName evidence="1">8360_t:CDS:1</fullName>
    </submittedName>
</protein>
<dbReference type="AlphaFoldDB" id="A0A9N9E5V9"/>
<reference evidence="1" key="1">
    <citation type="submission" date="2021-06" db="EMBL/GenBank/DDBJ databases">
        <authorList>
            <person name="Kallberg Y."/>
            <person name="Tangrot J."/>
            <person name="Rosling A."/>
        </authorList>
    </citation>
    <scope>NUCLEOTIDE SEQUENCE</scope>
    <source>
        <strain evidence="1">AZ414A</strain>
    </source>
</reference>
<gene>
    <name evidence="1" type="ORF">DEBURN_LOCUS11715</name>
</gene>
<evidence type="ECO:0000313" key="1">
    <source>
        <dbReference type="EMBL" id="CAG8659574.1"/>
    </source>
</evidence>
<sequence length="100" mass="12023">SVKFKTTIDKGIHRATYFQNSNNKFFIANLKELHLLNTQKALQILAIKFEPPIVKPRRKERDTCLFQVIHSFEHLAQFWSRYDNFEFAAKIIARLEKRWE</sequence>
<comment type="caution">
    <text evidence="1">The sequence shown here is derived from an EMBL/GenBank/DDBJ whole genome shotgun (WGS) entry which is preliminary data.</text>
</comment>